<reference evidence="2 3" key="1">
    <citation type="submission" date="2023-04" db="EMBL/GenBank/DDBJ databases">
        <authorList>
            <person name="Hsu D."/>
        </authorList>
    </citation>
    <scope>NUCLEOTIDE SEQUENCE [LARGE SCALE GENOMIC DNA]</scope>
    <source>
        <strain evidence="2 3">MK1</strain>
    </source>
</reference>
<accession>A0AAU0UUH7</accession>
<evidence type="ECO:0000313" key="2">
    <source>
        <dbReference type="EMBL" id="WRO22918.1"/>
    </source>
</evidence>
<evidence type="ECO:0000313" key="3">
    <source>
        <dbReference type="Proteomes" id="UP001329915"/>
    </source>
</evidence>
<dbReference type="KEGG" id="dbc:MFMK1_002763"/>
<dbReference type="PANTHER" id="PTHR36179">
    <property type="entry name" value="LUD_DOM DOMAIN-CONTAINING PROTEIN"/>
    <property type="match status" value="1"/>
</dbReference>
<keyword evidence="3" id="KW-1185">Reference proteome</keyword>
<dbReference type="PANTHER" id="PTHR36179:SF2">
    <property type="entry name" value="LUD DOMAIN-CONTAINING PROTEIN"/>
    <property type="match status" value="1"/>
</dbReference>
<dbReference type="InterPro" id="IPR003741">
    <property type="entry name" value="LUD_dom"/>
</dbReference>
<evidence type="ECO:0000259" key="1">
    <source>
        <dbReference type="Pfam" id="PF02589"/>
    </source>
</evidence>
<dbReference type="Pfam" id="PF02589">
    <property type="entry name" value="LUD_dom"/>
    <property type="match status" value="1"/>
</dbReference>
<organism evidence="2 3">
    <name type="scientific">Metallumcola ferriviriculae</name>
    <dbReference type="NCBI Taxonomy" id="3039180"/>
    <lineage>
        <taxon>Bacteria</taxon>
        <taxon>Bacillati</taxon>
        <taxon>Bacillota</taxon>
        <taxon>Clostridia</taxon>
        <taxon>Neomoorellales</taxon>
        <taxon>Desulfitibacteraceae</taxon>
        <taxon>Metallumcola</taxon>
    </lineage>
</organism>
<protein>
    <submittedName>
        <fullName evidence="2">Lactate utilization protein</fullName>
    </submittedName>
</protein>
<name>A0AAU0UUH7_9FIRM</name>
<dbReference type="AlphaFoldDB" id="A0AAU0UUH7"/>
<proteinExistence type="predicted"/>
<sequence length="212" mass="22645">MSVQKWHNEQLAEITVGALKKNGFDAEYFTNSKDAVDSVLSLITSGMTIGFGGSATVKGLNVAEKAAELGAVILDHNVPELSAEEKLEVRRKQLTSDIFLCSSNALTLDGYLVNVDGTGNRVAAMSFGPKKVIVLAGVNKICKDTEAGFARIELSAAPKNTNRLNLKTPCATTGVCADCNSEKRICRIYSVLKKKPSAADFKVIIVGETLGY</sequence>
<dbReference type="Proteomes" id="UP001329915">
    <property type="component" value="Chromosome"/>
</dbReference>
<dbReference type="PIRSF" id="PIRSF020269">
    <property type="entry name" value="DUF1121"/>
    <property type="match status" value="1"/>
</dbReference>
<dbReference type="InterPro" id="IPR009501">
    <property type="entry name" value="UCP020269"/>
</dbReference>
<feature type="domain" description="LUD" evidence="1">
    <location>
        <begin position="15"/>
        <end position="206"/>
    </location>
</feature>
<dbReference type="EMBL" id="CP121694">
    <property type="protein sequence ID" value="WRO22918.1"/>
    <property type="molecule type" value="Genomic_DNA"/>
</dbReference>
<gene>
    <name evidence="2" type="ORF">MFMK1_002763</name>
</gene>